<evidence type="ECO:0000256" key="3">
    <source>
        <dbReference type="ARBA" id="ARBA00023242"/>
    </source>
</evidence>
<dbReference type="GO" id="GO:0003684">
    <property type="term" value="F:damaged DNA binding"/>
    <property type="evidence" value="ECO:0007669"/>
    <property type="project" value="InterPro"/>
</dbReference>
<evidence type="ECO:0000256" key="2">
    <source>
        <dbReference type="ARBA" id="ARBA00022833"/>
    </source>
</evidence>
<organism evidence="6 7">
    <name type="scientific">Thraustotheca clavata</name>
    <dbReference type="NCBI Taxonomy" id="74557"/>
    <lineage>
        <taxon>Eukaryota</taxon>
        <taxon>Sar</taxon>
        <taxon>Stramenopiles</taxon>
        <taxon>Oomycota</taxon>
        <taxon>Saprolegniomycetes</taxon>
        <taxon>Saprolegniales</taxon>
        <taxon>Achlyaceae</taxon>
        <taxon>Thraustotheca</taxon>
    </lineage>
</organism>
<keyword evidence="7" id="KW-1185">Reference proteome</keyword>
<gene>
    <name evidence="6" type="ORF">THRCLA_02756</name>
</gene>
<evidence type="ECO:0000313" key="6">
    <source>
        <dbReference type="EMBL" id="OQS05059.1"/>
    </source>
</evidence>
<protein>
    <recommendedName>
        <fullName evidence="5">XPA C-terminal domain-containing protein</fullName>
    </recommendedName>
</protein>
<dbReference type="Pfam" id="PF05181">
    <property type="entry name" value="XPA_C"/>
    <property type="match status" value="1"/>
</dbReference>
<dbReference type="SUPFAM" id="SSF46955">
    <property type="entry name" value="Putative DNA-binding domain"/>
    <property type="match status" value="1"/>
</dbReference>
<keyword evidence="2" id="KW-0862">Zinc</keyword>
<dbReference type="EMBL" id="JNBS01000511">
    <property type="protein sequence ID" value="OQS05059.1"/>
    <property type="molecule type" value="Genomic_DNA"/>
</dbReference>
<dbReference type="PANTHER" id="PTHR10142:SF0">
    <property type="entry name" value="DNA REPAIR PROTEIN COMPLEMENTING XP-A CELLS"/>
    <property type="match status" value="1"/>
</dbReference>
<evidence type="ECO:0000313" key="7">
    <source>
        <dbReference type="Proteomes" id="UP000243217"/>
    </source>
</evidence>
<dbReference type="OrthoDB" id="5368863at2759"/>
<evidence type="ECO:0000256" key="4">
    <source>
        <dbReference type="SAM" id="MobiDB-lite"/>
    </source>
</evidence>
<feature type="region of interest" description="Disordered" evidence="4">
    <location>
        <begin position="102"/>
        <end position="125"/>
    </location>
</feature>
<comment type="caution">
    <text evidence="6">The sequence shown here is derived from an EMBL/GenBank/DDBJ whole genome shotgun (WGS) entry which is preliminary data.</text>
</comment>
<comment type="subcellular location">
    <subcellularLocation>
        <location evidence="1">Nucleus</location>
    </subcellularLocation>
</comment>
<dbReference type="AlphaFoldDB" id="A0A1W0A4E5"/>
<dbReference type="InterPro" id="IPR009061">
    <property type="entry name" value="DNA-bd_dom_put_sf"/>
</dbReference>
<dbReference type="GO" id="GO:1901255">
    <property type="term" value="P:nucleotide-excision repair involved in interstrand cross-link repair"/>
    <property type="evidence" value="ECO:0007669"/>
    <property type="project" value="TreeGrafter"/>
</dbReference>
<dbReference type="GO" id="GO:0000715">
    <property type="term" value="P:nucleotide-excision repair, DNA damage recognition"/>
    <property type="evidence" value="ECO:0007669"/>
    <property type="project" value="TreeGrafter"/>
</dbReference>
<dbReference type="STRING" id="74557.A0A1W0A4E5"/>
<dbReference type="GO" id="GO:0006284">
    <property type="term" value="P:base-excision repair"/>
    <property type="evidence" value="ECO:0007669"/>
    <property type="project" value="TreeGrafter"/>
</dbReference>
<accession>A0A1W0A4E5</accession>
<dbReference type="Proteomes" id="UP000243217">
    <property type="component" value="Unassembled WGS sequence"/>
</dbReference>
<evidence type="ECO:0000256" key="1">
    <source>
        <dbReference type="ARBA" id="ARBA00004123"/>
    </source>
</evidence>
<dbReference type="Gene3D" id="3.90.530.10">
    <property type="entry name" value="XPA C-terminal domain"/>
    <property type="match status" value="1"/>
</dbReference>
<dbReference type="InterPro" id="IPR000465">
    <property type="entry name" value="XPA/RAD14"/>
</dbReference>
<proteinExistence type="predicted"/>
<sequence>MTFSVHVCRSCRYENAAYALLTKTNVKKRFLLADSTLNSMPCLRKPNPKHERFAPLKLYLTKACETKCIDIYGSMEKMIEEKEKREKNQYEKAVSRTKSVIKGYGKRKATSTNSATRSKKTKDVEEHQHEYIQEVEQDNGLWLKTCACGLSVTFHKL</sequence>
<dbReference type="InterPro" id="IPR037129">
    <property type="entry name" value="XPA_sf"/>
</dbReference>
<dbReference type="GO" id="GO:0070914">
    <property type="term" value="P:UV-damage excision repair"/>
    <property type="evidence" value="ECO:0007669"/>
    <property type="project" value="TreeGrafter"/>
</dbReference>
<feature type="domain" description="XPA C-terminal" evidence="5">
    <location>
        <begin position="18"/>
        <end position="61"/>
    </location>
</feature>
<dbReference type="PANTHER" id="PTHR10142">
    <property type="entry name" value="DNA REPAIR PROTEIN COMPLEMENTING XP-A CELLS"/>
    <property type="match status" value="1"/>
</dbReference>
<dbReference type="GO" id="GO:0000110">
    <property type="term" value="C:nucleotide-excision repair factor 1 complex"/>
    <property type="evidence" value="ECO:0007669"/>
    <property type="project" value="TreeGrafter"/>
</dbReference>
<evidence type="ECO:0000259" key="5">
    <source>
        <dbReference type="Pfam" id="PF05181"/>
    </source>
</evidence>
<reference evidence="6 7" key="1">
    <citation type="journal article" date="2014" name="Genome Biol. Evol.">
        <title>The secreted proteins of Achlya hypogyna and Thraustotheca clavata identify the ancestral oomycete secretome and reveal gene acquisitions by horizontal gene transfer.</title>
        <authorList>
            <person name="Misner I."/>
            <person name="Blouin N."/>
            <person name="Leonard G."/>
            <person name="Richards T.A."/>
            <person name="Lane C.E."/>
        </authorList>
    </citation>
    <scope>NUCLEOTIDE SEQUENCE [LARGE SCALE GENOMIC DNA]</scope>
    <source>
        <strain evidence="6 7">ATCC 34112</strain>
    </source>
</reference>
<keyword evidence="3" id="KW-0539">Nucleus</keyword>
<dbReference type="InterPro" id="IPR022656">
    <property type="entry name" value="XPA_C"/>
</dbReference>
<name>A0A1W0A4E5_9STRA</name>